<comment type="caution">
    <text evidence="3">The sequence shown here is derived from an EMBL/GenBank/DDBJ whole genome shotgun (WGS) entry which is preliminary data.</text>
</comment>
<keyword evidence="2" id="KW-0472">Membrane</keyword>
<keyword evidence="2" id="KW-1133">Transmembrane helix</keyword>
<dbReference type="AlphaFoldDB" id="H5UQK6"/>
<sequence>MRAAIRLWWLMRSTCGRRHDVTVGGPFGLFTWVALTCGGLLTVARGPATLDVPRIGALLALGAALTLMGVWCTRTLLRPAPDEHLRVLRATGASRHQAAVVAALDVAESAVPGVLAGVACGVGLAWLLHLIGADVVPPLRFFVLTGVALCALLAATVARRLDATDRPDDETGLDDHMRGPAGLTDAPDVRIHRVRPTPEPHDARP</sequence>
<evidence type="ECO:0000256" key="2">
    <source>
        <dbReference type="SAM" id="Phobius"/>
    </source>
</evidence>
<dbReference type="OrthoDB" id="10018502at2"/>
<reference evidence="3 4" key="1">
    <citation type="submission" date="2012-02" db="EMBL/GenBank/DDBJ databases">
        <title>Whole genome shotgun sequence of Mobilicoccus pelagius NBRC 104925.</title>
        <authorList>
            <person name="Yoshida Y."/>
            <person name="Hosoyama A."/>
            <person name="Tsuchikane K."/>
            <person name="Katsumata H."/>
            <person name="Yamazaki S."/>
            <person name="Fujita N."/>
        </authorList>
    </citation>
    <scope>NUCLEOTIDE SEQUENCE [LARGE SCALE GENOMIC DNA]</scope>
    <source>
        <strain evidence="3 4">NBRC 104925</strain>
    </source>
</reference>
<feature type="transmembrane region" description="Helical" evidence="2">
    <location>
        <begin position="98"/>
        <end position="127"/>
    </location>
</feature>
<dbReference type="EMBL" id="BAFE01000030">
    <property type="protein sequence ID" value="GAB48014.1"/>
    <property type="molecule type" value="Genomic_DNA"/>
</dbReference>
<feature type="transmembrane region" description="Helical" evidence="2">
    <location>
        <begin position="55"/>
        <end position="77"/>
    </location>
</feature>
<accession>H5UQK6</accession>
<feature type="transmembrane region" description="Helical" evidence="2">
    <location>
        <begin position="139"/>
        <end position="158"/>
    </location>
</feature>
<keyword evidence="4" id="KW-1185">Reference proteome</keyword>
<feature type="compositionally biased region" description="Basic and acidic residues" evidence="1">
    <location>
        <begin position="187"/>
        <end position="205"/>
    </location>
</feature>
<protein>
    <submittedName>
        <fullName evidence="3">Uncharacterized protein</fullName>
    </submittedName>
</protein>
<evidence type="ECO:0000313" key="3">
    <source>
        <dbReference type="EMBL" id="GAB48014.1"/>
    </source>
</evidence>
<proteinExistence type="predicted"/>
<dbReference type="RefSeq" id="WP_009481912.1">
    <property type="nucleotide sequence ID" value="NZ_BAFE01000030.1"/>
</dbReference>
<feature type="region of interest" description="Disordered" evidence="1">
    <location>
        <begin position="165"/>
        <end position="205"/>
    </location>
</feature>
<evidence type="ECO:0000256" key="1">
    <source>
        <dbReference type="SAM" id="MobiDB-lite"/>
    </source>
</evidence>
<dbReference type="Proteomes" id="UP000004367">
    <property type="component" value="Unassembled WGS sequence"/>
</dbReference>
<keyword evidence="2" id="KW-0812">Transmembrane</keyword>
<gene>
    <name evidence="3" type="ORF">MOPEL_032_00560</name>
</gene>
<organism evidence="3 4">
    <name type="scientific">Mobilicoccus pelagius NBRC 104925</name>
    <dbReference type="NCBI Taxonomy" id="1089455"/>
    <lineage>
        <taxon>Bacteria</taxon>
        <taxon>Bacillati</taxon>
        <taxon>Actinomycetota</taxon>
        <taxon>Actinomycetes</taxon>
        <taxon>Micrococcales</taxon>
        <taxon>Dermatophilaceae</taxon>
        <taxon>Mobilicoccus</taxon>
    </lineage>
</organism>
<name>H5UQK6_9MICO</name>
<feature type="transmembrane region" description="Helical" evidence="2">
    <location>
        <begin position="21"/>
        <end position="43"/>
    </location>
</feature>
<dbReference type="STRING" id="1089455.MOPEL_032_00560"/>
<evidence type="ECO:0000313" key="4">
    <source>
        <dbReference type="Proteomes" id="UP000004367"/>
    </source>
</evidence>